<gene>
    <name evidence="2" type="ORF">FJZ00_06245</name>
</gene>
<dbReference type="EMBL" id="VGJX01000310">
    <property type="protein sequence ID" value="MBM3274732.1"/>
    <property type="molecule type" value="Genomic_DNA"/>
</dbReference>
<name>A0A937X4P1_9BACT</name>
<evidence type="ECO:0000313" key="3">
    <source>
        <dbReference type="Proteomes" id="UP000703893"/>
    </source>
</evidence>
<feature type="non-terminal residue" evidence="2">
    <location>
        <position position="73"/>
    </location>
</feature>
<comment type="caution">
    <text evidence="2">The sequence shown here is derived from an EMBL/GenBank/DDBJ whole genome shotgun (WGS) entry which is preliminary data.</text>
</comment>
<dbReference type="AlphaFoldDB" id="A0A937X4P1"/>
<proteinExistence type="predicted"/>
<evidence type="ECO:0000256" key="1">
    <source>
        <dbReference type="SAM" id="MobiDB-lite"/>
    </source>
</evidence>
<protein>
    <submittedName>
        <fullName evidence="2">Uncharacterized protein</fullName>
    </submittedName>
</protein>
<dbReference type="Proteomes" id="UP000703893">
    <property type="component" value="Unassembled WGS sequence"/>
</dbReference>
<evidence type="ECO:0000313" key="2">
    <source>
        <dbReference type="EMBL" id="MBM3274732.1"/>
    </source>
</evidence>
<feature type="compositionally biased region" description="Basic and acidic residues" evidence="1">
    <location>
        <begin position="1"/>
        <end position="14"/>
    </location>
</feature>
<reference evidence="2 3" key="1">
    <citation type="submission" date="2019-03" db="EMBL/GenBank/DDBJ databases">
        <title>Lake Tanganyika Metagenome-Assembled Genomes (MAGs).</title>
        <authorList>
            <person name="Tran P."/>
        </authorList>
    </citation>
    <scope>NUCLEOTIDE SEQUENCE [LARGE SCALE GENOMIC DNA]</scope>
    <source>
        <strain evidence="2">K_DeepCast_65m_m2_236</strain>
    </source>
</reference>
<accession>A0A937X4P1</accession>
<sequence>MYDAEFEHFLRGDPDPEEEAERDEMMLDAAIHLGGDRLVRFNGEGYFPVEVAGGDKNYLLLRVPRRAIMGLHV</sequence>
<feature type="region of interest" description="Disordered" evidence="1">
    <location>
        <begin position="1"/>
        <end position="20"/>
    </location>
</feature>
<organism evidence="2 3">
    <name type="scientific">Candidatus Tanganyikabacteria bacterium</name>
    <dbReference type="NCBI Taxonomy" id="2961651"/>
    <lineage>
        <taxon>Bacteria</taxon>
        <taxon>Bacillati</taxon>
        <taxon>Candidatus Sericytochromatia</taxon>
        <taxon>Candidatus Tanganyikabacteria</taxon>
    </lineage>
</organism>